<feature type="domain" description="JAB" evidence="6">
    <location>
        <begin position="30"/>
        <end position="133"/>
    </location>
</feature>
<keyword evidence="8" id="KW-1185">Reference proteome</keyword>
<keyword evidence="4" id="KW-0862">Zinc</keyword>
<dbReference type="Proteomes" id="UP000183967">
    <property type="component" value="Unassembled WGS sequence"/>
</dbReference>
<keyword evidence="3" id="KW-0378">Hydrolase</keyword>
<dbReference type="GO" id="GO:0046872">
    <property type="term" value="F:metal ion binding"/>
    <property type="evidence" value="ECO:0007669"/>
    <property type="project" value="UniProtKB-KW"/>
</dbReference>
<dbReference type="GO" id="GO:0008237">
    <property type="term" value="F:metallopeptidase activity"/>
    <property type="evidence" value="ECO:0007669"/>
    <property type="project" value="UniProtKB-KW"/>
</dbReference>
<dbReference type="RefSeq" id="WP_073197441.1">
    <property type="nucleotide sequence ID" value="NZ_FQXO01000067.1"/>
</dbReference>
<evidence type="ECO:0000259" key="6">
    <source>
        <dbReference type="Pfam" id="PF14464"/>
    </source>
</evidence>
<dbReference type="OrthoDB" id="517279at2"/>
<evidence type="ECO:0000256" key="1">
    <source>
        <dbReference type="ARBA" id="ARBA00022670"/>
    </source>
</evidence>
<dbReference type="InterPro" id="IPR028090">
    <property type="entry name" value="JAB_dom_prok"/>
</dbReference>
<evidence type="ECO:0000313" key="7">
    <source>
        <dbReference type="EMBL" id="SHH76949.1"/>
    </source>
</evidence>
<keyword evidence="5" id="KW-0482">Metalloprotease</keyword>
<keyword evidence="1" id="KW-0645">Protease</keyword>
<dbReference type="SUPFAM" id="SSF102712">
    <property type="entry name" value="JAB1/MPN domain"/>
    <property type="match status" value="1"/>
</dbReference>
<protein>
    <submittedName>
        <fullName evidence="7">Integrative and conjugative element protein, VC0181 family</fullName>
    </submittedName>
</protein>
<gene>
    <name evidence="7" type="ORF">SAMN02745135_02040</name>
</gene>
<evidence type="ECO:0000256" key="4">
    <source>
        <dbReference type="ARBA" id="ARBA00022833"/>
    </source>
</evidence>
<sequence>MIIDIGNRKIKINNNILVEIYHSRQLNQRDCEAGGMLIGSIIRDSNDIIIEDLTMPIKGDINSRTRYVRSEKHNKLLEQKWIDSQYTKMYFGEWHTHPQDIPFVSLQDIRNWMNLMKESKTETNLLVFLIAGNTVYKVWIGNRIKKSIHQIYEGDYSDFTIS</sequence>
<dbReference type="Gene3D" id="3.40.140.10">
    <property type="entry name" value="Cytidine Deaminase, domain 2"/>
    <property type="match status" value="1"/>
</dbReference>
<dbReference type="AlphaFoldDB" id="A0A1M5VNY1"/>
<organism evidence="7 8">
    <name type="scientific">Caloranaerobacter azorensis DSM 13643</name>
    <dbReference type="NCBI Taxonomy" id="1121264"/>
    <lineage>
        <taxon>Bacteria</taxon>
        <taxon>Bacillati</taxon>
        <taxon>Bacillota</taxon>
        <taxon>Tissierellia</taxon>
        <taxon>Tissierellales</taxon>
        <taxon>Thermohalobacteraceae</taxon>
        <taxon>Caloranaerobacter</taxon>
    </lineage>
</organism>
<dbReference type="EMBL" id="FQXO01000067">
    <property type="protein sequence ID" value="SHH76949.1"/>
    <property type="molecule type" value="Genomic_DNA"/>
</dbReference>
<name>A0A1M5VNY1_9FIRM</name>
<evidence type="ECO:0000256" key="2">
    <source>
        <dbReference type="ARBA" id="ARBA00022723"/>
    </source>
</evidence>
<dbReference type="Pfam" id="PF14464">
    <property type="entry name" value="Prok-JAB"/>
    <property type="match status" value="1"/>
</dbReference>
<evidence type="ECO:0000256" key="3">
    <source>
        <dbReference type="ARBA" id="ARBA00022801"/>
    </source>
</evidence>
<proteinExistence type="predicted"/>
<reference evidence="8" key="1">
    <citation type="submission" date="2016-11" db="EMBL/GenBank/DDBJ databases">
        <authorList>
            <person name="Varghese N."/>
            <person name="Submissions S."/>
        </authorList>
    </citation>
    <scope>NUCLEOTIDE SEQUENCE [LARGE SCALE GENOMIC DNA]</scope>
    <source>
        <strain evidence="8">DSM 13643</strain>
    </source>
</reference>
<evidence type="ECO:0000313" key="8">
    <source>
        <dbReference type="Proteomes" id="UP000183967"/>
    </source>
</evidence>
<keyword evidence="2" id="KW-0479">Metal-binding</keyword>
<accession>A0A1M5VNY1</accession>
<dbReference type="GO" id="GO:0006508">
    <property type="term" value="P:proteolysis"/>
    <property type="evidence" value="ECO:0007669"/>
    <property type="project" value="UniProtKB-KW"/>
</dbReference>
<evidence type="ECO:0000256" key="5">
    <source>
        <dbReference type="ARBA" id="ARBA00023049"/>
    </source>
</evidence>